<dbReference type="Pfam" id="PF00581">
    <property type="entry name" value="Rhodanese"/>
    <property type="match status" value="1"/>
</dbReference>
<gene>
    <name evidence="2" type="ORF">GCM10009410_13640</name>
</gene>
<proteinExistence type="predicted"/>
<comment type="caution">
    <text evidence="2">The sequence shown here is derived from an EMBL/GenBank/DDBJ whole genome shotgun (WGS) entry which is preliminary data.</text>
</comment>
<feature type="domain" description="Rhodanese" evidence="1">
    <location>
        <begin position="42"/>
        <end position="124"/>
    </location>
</feature>
<reference evidence="3" key="1">
    <citation type="journal article" date="2019" name="Int. J. Syst. Evol. Microbiol.">
        <title>The Global Catalogue of Microorganisms (GCM) 10K type strain sequencing project: providing services to taxonomists for standard genome sequencing and annotation.</title>
        <authorList>
            <consortium name="The Broad Institute Genomics Platform"/>
            <consortium name="The Broad Institute Genome Sequencing Center for Infectious Disease"/>
            <person name="Wu L."/>
            <person name="Ma J."/>
        </authorList>
    </citation>
    <scope>NUCLEOTIDE SEQUENCE [LARGE SCALE GENOMIC DNA]</scope>
    <source>
        <strain evidence="3">JCM 32305</strain>
    </source>
</reference>
<dbReference type="PROSITE" id="PS50206">
    <property type="entry name" value="RHODANESE_3"/>
    <property type="match status" value="1"/>
</dbReference>
<sequence>MLKKTILMTIKPILTALFIVSTWFAIPVQATELQPDVAWQKINANATLIDVRTAQEFAAGHVKGAINIPFENIVAELEKLNITKDTEVVLYCRSGRRSGIAQSALVEQGYTATYNAGGIDTLMSTH</sequence>
<dbReference type="Gene3D" id="3.40.250.10">
    <property type="entry name" value="Rhodanese-like domain"/>
    <property type="match status" value="1"/>
</dbReference>
<dbReference type="CDD" id="cd00158">
    <property type="entry name" value="RHOD"/>
    <property type="match status" value="1"/>
</dbReference>
<dbReference type="PANTHER" id="PTHR45431:SF3">
    <property type="entry name" value="RHODANESE-LIKE DOMAIN-CONTAINING PROTEIN 15, CHLOROPLASTIC"/>
    <property type="match status" value="1"/>
</dbReference>
<organism evidence="2 3">
    <name type="scientific">Shewanella ulleungensis</name>
    <dbReference type="NCBI Taxonomy" id="2282699"/>
    <lineage>
        <taxon>Bacteria</taxon>
        <taxon>Pseudomonadati</taxon>
        <taxon>Pseudomonadota</taxon>
        <taxon>Gammaproteobacteria</taxon>
        <taxon>Alteromonadales</taxon>
        <taxon>Shewanellaceae</taxon>
        <taxon>Shewanella</taxon>
    </lineage>
</organism>
<accession>A0ABQ2QJT9</accession>
<dbReference type="SMART" id="SM00450">
    <property type="entry name" value="RHOD"/>
    <property type="match status" value="1"/>
</dbReference>
<keyword evidence="3" id="KW-1185">Reference proteome</keyword>
<dbReference type="SUPFAM" id="SSF52821">
    <property type="entry name" value="Rhodanese/Cell cycle control phosphatase"/>
    <property type="match status" value="1"/>
</dbReference>
<protein>
    <submittedName>
        <fullName evidence="2">Sulfurtransferase</fullName>
    </submittedName>
</protein>
<dbReference type="Proteomes" id="UP000654004">
    <property type="component" value="Unassembled WGS sequence"/>
</dbReference>
<evidence type="ECO:0000259" key="1">
    <source>
        <dbReference type="PROSITE" id="PS50206"/>
    </source>
</evidence>
<evidence type="ECO:0000313" key="2">
    <source>
        <dbReference type="EMBL" id="GGP81939.1"/>
    </source>
</evidence>
<dbReference type="InterPro" id="IPR052367">
    <property type="entry name" value="Thiosulfate_ST/Rhodanese-like"/>
</dbReference>
<name>A0ABQ2QJT9_9GAMM</name>
<dbReference type="RefSeq" id="WP_229777043.1">
    <property type="nucleotide sequence ID" value="NZ_BMQW01000003.1"/>
</dbReference>
<evidence type="ECO:0000313" key="3">
    <source>
        <dbReference type="Proteomes" id="UP000654004"/>
    </source>
</evidence>
<dbReference type="InterPro" id="IPR001763">
    <property type="entry name" value="Rhodanese-like_dom"/>
</dbReference>
<dbReference type="PANTHER" id="PTHR45431">
    <property type="entry name" value="RHODANESE-LIKE DOMAIN-CONTAINING PROTEIN 15, CHLOROPLASTIC"/>
    <property type="match status" value="1"/>
</dbReference>
<dbReference type="EMBL" id="BMQW01000003">
    <property type="protein sequence ID" value="GGP81939.1"/>
    <property type="molecule type" value="Genomic_DNA"/>
</dbReference>
<dbReference type="InterPro" id="IPR036873">
    <property type="entry name" value="Rhodanese-like_dom_sf"/>
</dbReference>